<dbReference type="RefSeq" id="WP_243477699.1">
    <property type="nucleotide sequence ID" value="NZ_CP063982.1"/>
</dbReference>
<protein>
    <recommendedName>
        <fullName evidence="3">Urease accessory protein UreF</fullName>
    </recommendedName>
</protein>
<keyword evidence="3" id="KW-0963">Cytoplasm</keyword>
<reference evidence="4 5" key="1">
    <citation type="submission" date="2020-11" db="EMBL/GenBank/DDBJ databases">
        <title>Algicoccus daihaiensis sp.nov., isolated from Daihai Lake in Inner Mongolia.</title>
        <authorList>
            <person name="Kai J."/>
        </authorList>
    </citation>
    <scope>NUCLEOTIDE SEQUENCE [LARGE SCALE GENOMIC DNA]</scope>
    <source>
        <strain evidence="5">f23</strain>
    </source>
</reference>
<dbReference type="Pfam" id="PF01730">
    <property type="entry name" value="UreF"/>
    <property type="match status" value="1"/>
</dbReference>
<keyword evidence="2 3" id="KW-0143">Chaperone</keyword>
<dbReference type="EMBL" id="CP063982">
    <property type="protein sequence ID" value="UOD49480.1"/>
    <property type="molecule type" value="Genomic_DNA"/>
</dbReference>
<organism evidence="4 5">
    <name type="scientific">Orrella daihaiensis</name>
    <dbReference type="NCBI Taxonomy" id="2782176"/>
    <lineage>
        <taxon>Bacteria</taxon>
        <taxon>Pseudomonadati</taxon>
        <taxon>Pseudomonadota</taxon>
        <taxon>Betaproteobacteria</taxon>
        <taxon>Burkholderiales</taxon>
        <taxon>Alcaligenaceae</taxon>
        <taxon>Orrella</taxon>
    </lineage>
</organism>
<dbReference type="InterPro" id="IPR002639">
    <property type="entry name" value="UreF"/>
</dbReference>
<comment type="subcellular location">
    <subcellularLocation>
        <location evidence="3">Cytoplasm</location>
    </subcellularLocation>
</comment>
<keyword evidence="5" id="KW-1185">Reference proteome</keyword>
<dbReference type="Proteomes" id="UP000831607">
    <property type="component" value="Chromosome"/>
</dbReference>
<evidence type="ECO:0000256" key="2">
    <source>
        <dbReference type="ARBA" id="ARBA00023186"/>
    </source>
</evidence>
<comment type="subunit">
    <text evidence="3">UreD, UreF and UreG form a complex that acts as a GTP-hydrolysis-dependent molecular chaperone, activating the urease apoprotein by helping to assemble the nickel containing metallocenter of UreC. The UreE protein probably delivers the nickel.</text>
</comment>
<gene>
    <name evidence="3" type="primary">ureF</name>
    <name evidence="4" type="ORF">DHf2319_08295</name>
</gene>
<evidence type="ECO:0000313" key="4">
    <source>
        <dbReference type="EMBL" id="UOD49480.1"/>
    </source>
</evidence>
<dbReference type="InterPro" id="IPR038277">
    <property type="entry name" value="UreF_sf"/>
</dbReference>
<proteinExistence type="inferred from homology"/>
<dbReference type="PIRSF" id="PIRSF009467">
    <property type="entry name" value="Ureas_acces_UreF"/>
    <property type="match status" value="1"/>
</dbReference>
<dbReference type="Gene3D" id="1.10.4190.10">
    <property type="entry name" value="Urease accessory protein UreF"/>
    <property type="match status" value="1"/>
</dbReference>
<comment type="function">
    <text evidence="3">Required for maturation of urease via the functional incorporation of the urease nickel metallocenter.</text>
</comment>
<name>A0ABY4AK39_9BURK</name>
<dbReference type="PANTHER" id="PTHR33620">
    <property type="entry name" value="UREASE ACCESSORY PROTEIN F"/>
    <property type="match status" value="1"/>
</dbReference>
<dbReference type="PANTHER" id="PTHR33620:SF1">
    <property type="entry name" value="UREASE ACCESSORY PROTEIN F"/>
    <property type="match status" value="1"/>
</dbReference>
<dbReference type="HAMAP" id="MF_01385">
    <property type="entry name" value="UreF"/>
    <property type="match status" value="1"/>
</dbReference>
<evidence type="ECO:0000256" key="3">
    <source>
        <dbReference type="HAMAP-Rule" id="MF_01385"/>
    </source>
</evidence>
<accession>A0ABY4AK39</accession>
<keyword evidence="1 3" id="KW-0996">Nickel insertion</keyword>
<comment type="similarity">
    <text evidence="3">Belongs to the UreF family.</text>
</comment>
<evidence type="ECO:0000256" key="1">
    <source>
        <dbReference type="ARBA" id="ARBA00022988"/>
    </source>
</evidence>
<sequence>MIDQHHWLDAMHLASASLPIGGFAYSQGLEQACHAGTVHDLRSAKTWINDYLLLVIARQEMPWWKVIYDAARDDDWMTVESATQMLNALRETAELRLEAMQMGHAMVRLYDQWRAIDIQQLQSQATGIPDTVKQVLQTDYTAAHAALCGFRRLELHAAMAAWLWSWIDNQVLGAVKLVPLGQQDGQSLIHALKPKILEVIEIASNTVMANAGSAPIGLMLASTQHEIQYARLFRS</sequence>
<evidence type="ECO:0000313" key="5">
    <source>
        <dbReference type="Proteomes" id="UP000831607"/>
    </source>
</evidence>